<accession>B1C0T4</accession>
<dbReference type="EMBL" id="ABIK02000006">
    <property type="protein sequence ID" value="EDS75419.1"/>
    <property type="molecule type" value="Genomic_DNA"/>
</dbReference>
<sequence>MQIICKALNINYVDVIKEAENEVSFHNSNNSSFGDYEKNISYLKNKPELLELYGDIVANDQLVLLFDKAKKLSPEDLEQVLKIIDTFNKETR</sequence>
<reference evidence="1" key="2">
    <citation type="submission" date="2014-06" db="EMBL/GenBank/DDBJ databases">
        <title>Draft genome sequence of Clostridium spiroforme (DSM 1552).</title>
        <authorList>
            <person name="Sudarsanam P."/>
            <person name="Ley R."/>
            <person name="Guruge J."/>
            <person name="Turnbaugh P.J."/>
            <person name="Mahowald M."/>
            <person name="Liep D."/>
            <person name="Gordon J."/>
        </authorList>
    </citation>
    <scope>NUCLEOTIDE SEQUENCE</scope>
    <source>
        <strain evidence="1">DSM 1552</strain>
    </source>
</reference>
<dbReference type="Proteomes" id="UP000004910">
    <property type="component" value="Unassembled WGS sequence"/>
</dbReference>
<reference evidence="1" key="1">
    <citation type="submission" date="2008-02" db="EMBL/GenBank/DDBJ databases">
        <authorList>
            <person name="Fulton L."/>
            <person name="Clifton S."/>
            <person name="Fulton B."/>
            <person name="Xu J."/>
            <person name="Minx P."/>
            <person name="Pepin K.H."/>
            <person name="Johnson M."/>
            <person name="Thiruvilangam P."/>
            <person name="Bhonagiri V."/>
            <person name="Nash W.E."/>
            <person name="Mardis E.R."/>
            <person name="Wilson R.K."/>
        </authorList>
    </citation>
    <scope>NUCLEOTIDE SEQUENCE [LARGE SCALE GENOMIC DNA]</scope>
    <source>
        <strain evidence="1">DSM 1552</strain>
    </source>
</reference>
<keyword evidence="2" id="KW-1185">Reference proteome</keyword>
<evidence type="ECO:0000313" key="2">
    <source>
        <dbReference type="Proteomes" id="UP000004910"/>
    </source>
</evidence>
<evidence type="ECO:0000313" key="1">
    <source>
        <dbReference type="EMBL" id="EDS75419.1"/>
    </source>
</evidence>
<dbReference type="OrthoDB" id="1651489at2"/>
<dbReference type="HOGENOM" id="CLU_2408099_0_0_9"/>
<comment type="caution">
    <text evidence="1">The sequence shown here is derived from an EMBL/GenBank/DDBJ whole genome shotgun (WGS) entry which is preliminary data.</text>
</comment>
<gene>
    <name evidence="1" type="ORF">CLOSPI_00814</name>
</gene>
<dbReference type="STRING" id="428126.CLOSPI_00814"/>
<dbReference type="RefSeq" id="WP_004609288.1">
    <property type="nucleotide sequence ID" value="NZ_CP102275.1"/>
</dbReference>
<dbReference type="AlphaFoldDB" id="B1C0T4"/>
<dbReference type="GeneID" id="94017641"/>
<protein>
    <submittedName>
        <fullName evidence="1">Uncharacterized protein</fullName>
    </submittedName>
</protein>
<organism evidence="1 2">
    <name type="scientific">Thomasclavelia spiroformis DSM 1552</name>
    <dbReference type="NCBI Taxonomy" id="428126"/>
    <lineage>
        <taxon>Bacteria</taxon>
        <taxon>Bacillati</taxon>
        <taxon>Bacillota</taxon>
        <taxon>Erysipelotrichia</taxon>
        <taxon>Erysipelotrichales</taxon>
        <taxon>Coprobacillaceae</taxon>
        <taxon>Thomasclavelia</taxon>
    </lineage>
</organism>
<proteinExistence type="predicted"/>
<name>B1C0T4_9FIRM</name>